<proteinExistence type="predicted"/>
<dbReference type="GO" id="GO:0005886">
    <property type="term" value="C:plasma membrane"/>
    <property type="evidence" value="ECO:0007669"/>
    <property type="project" value="UniProtKB-SubCell"/>
</dbReference>
<feature type="domain" description="G-protein coupled receptors family 1 profile" evidence="10">
    <location>
        <begin position="32"/>
        <end position="117"/>
    </location>
</feature>
<keyword evidence="2" id="KW-1003">Cell membrane</keyword>
<evidence type="ECO:0000256" key="9">
    <source>
        <dbReference type="SAM" id="Phobius"/>
    </source>
</evidence>
<evidence type="ECO:0000256" key="4">
    <source>
        <dbReference type="ARBA" id="ARBA00022989"/>
    </source>
</evidence>
<protein>
    <submittedName>
        <fullName evidence="12">G_PROTEIN_RECEP_F1_2 domain-containing protein</fullName>
    </submittedName>
</protein>
<evidence type="ECO:0000313" key="12">
    <source>
        <dbReference type="WBParaSite" id="Hba_19950"/>
    </source>
</evidence>
<dbReference type="Pfam" id="PF00001">
    <property type="entry name" value="7tm_1"/>
    <property type="match status" value="1"/>
</dbReference>
<keyword evidence="4 9" id="KW-1133">Transmembrane helix</keyword>
<dbReference type="PROSITE" id="PS50262">
    <property type="entry name" value="G_PROTEIN_RECEP_F1_2"/>
    <property type="match status" value="1"/>
</dbReference>
<feature type="transmembrane region" description="Helical" evidence="9">
    <location>
        <begin position="197"/>
        <end position="217"/>
    </location>
</feature>
<dbReference type="InterPro" id="IPR017452">
    <property type="entry name" value="GPCR_Rhodpsn_7TM"/>
</dbReference>
<dbReference type="Proteomes" id="UP000095283">
    <property type="component" value="Unplaced"/>
</dbReference>
<accession>A0A1I7XR34</accession>
<dbReference type="AlphaFoldDB" id="A0A1I7XR34"/>
<evidence type="ECO:0000256" key="5">
    <source>
        <dbReference type="ARBA" id="ARBA00023040"/>
    </source>
</evidence>
<dbReference type="PANTHER" id="PTHR24249:SF424">
    <property type="entry name" value="G-PROTEIN COUPLED RECEPTORS FAMILY 1 PROFILE DOMAIN-CONTAINING PROTEIN"/>
    <property type="match status" value="1"/>
</dbReference>
<evidence type="ECO:0000259" key="10">
    <source>
        <dbReference type="PROSITE" id="PS50262"/>
    </source>
</evidence>
<feature type="transmembrane region" description="Helical" evidence="9">
    <location>
        <begin position="16"/>
        <end position="41"/>
    </location>
</feature>
<dbReference type="PRINTS" id="PR00237">
    <property type="entry name" value="GPCRRHODOPSN"/>
</dbReference>
<keyword evidence="11" id="KW-1185">Reference proteome</keyword>
<evidence type="ECO:0000256" key="6">
    <source>
        <dbReference type="ARBA" id="ARBA00023136"/>
    </source>
</evidence>
<dbReference type="GO" id="GO:0004930">
    <property type="term" value="F:G protein-coupled receptor activity"/>
    <property type="evidence" value="ECO:0007669"/>
    <property type="project" value="UniProtKB-KW"/>
</dbReference>
<evidence type="ECO:0000256" key="2">
    <source>
        <dbReference type="ARBA" id="ARBA00022475"/>
    </source>
</evidence>
<organism evidence="11 12">
    <name type="scientific">Heterorhabditis bacteriophora</name>
    <name type="common">Entomopathogenic nematode worm</name>
    <dbReference type="NCBI Taxonomy" id="37862"/>
    <lineage>
        <taxon>Eukaryota</taxon>
        <taxon>Metazoa</taxon>
        <taxon>Ecdysozoa</taxon>
        <taxon>Nematoda</taxon>
        <taxon>Chromadorea</taxon>
        <taxon>Rhabditida</taxon>
        <taxon>Rhabditina</taxon>
        <taxon>Rhabditomorpha</taxon>
        <taxon>Strongyloidea</taxon>
        <taxon>Heterorhabditidae</taxon>
        <taxon>Heterorhabditis</taxon>
    </lineage>
</organism>
<sequence>MGNVTVLGEQIRMIDLLIFTGLEFLGILAIVGNLALIAVLLRNKYLCRASFILMLNLAIADVLHGIVTTCYFYPPIVLKTTHVGELVIRLFNIVDWTAWAITLTHMSAICLDRLIAIMLYGRYNIIVTIPRIRNYRQGTQKSSSESSSSLLKQQRSQWHRASTMLLEMSMKMGSKHMATTDVREIAAKRANRQQQRILLQISVVALIFYAYMTAYYISYYSRYFHSTAAMVFNSFFYSTTHMINPVIYFSLNKEMRAQLWCAFSDLFDFVGCKKKDPYGFANTSTKINQSTKGLTSTCETAMSQEGEEAQSSSAGAESAEIQAIVNNASYESGMFSVKIISKEYQSLHDDVERNKMTSRERSAFLKQLLKVLQYTSSHSVQNDSLGVDPNLRTTRLHDTTLPQAVKGKLVSFFLKKISSIKNHVAVFRILSRIITPRNQTNLSYLNLNFVFYRYMRMSTTMQMIAKEPLEKFEQDINFKKKSRSMTTLDRQPLLDDEKELEEETSVDSLTRSRSSSLLSSLNDEHHTSELLPSESLAFLLKYTDEEEEYDYDDIEYL</sequence>
<evidence type="ECO:0000256" key="8">
    <source>
        <dbReference type="ARBA" id="ARBA00023224"/>
    </source>
</evidence>
<evidence type="ECO:0000256" key="3">
    <source>
        <dbReference type="ARBA" id="ARBA00022692"/>
    </source>
</evidence>
<keyword evidence="5" id="KW-0297">G-protein coupled receptor</keyword>
<dbReference type="Gene3D" id="1.20.1070.10">
    <property type="entry name" value="Rhodopsin 7-helix transmembrane proteins"/>
    <property type="match status" value="2"/>
</dbReference>
<name>A0A1I7XR34_HETBA</name>
<keyword evidence="8" id="KW-0807">Transducer</keyword>
<evidence type="ECO:0000256" key="1">
    <source>
        <dbReference type="ARBA" id="ARBA00004651"/>
    </source>
</evidence>
<dbReference type="InterPro" id="IPR000276">
    <property type="entry name" value="GPCR_Rhodpsn"/>
</dbReference>
<reference evidence="12" key="1">
    <citation type="submission" date="2016-11" db="UniProtKB">
        <authorList>
            <consortium name="WormBaseParasite"/>
        </authorList>
    </citation>
    <scope>IDENTIFICATION</scope>
</reference>
<dbReference type="SUPFAM" id="SSF81321">
    <property type="entry name" value="Family A G protein-coupled receptor-like"/>
    <property type="match status" value="1"/>
</dbReference>
<dbReference type="InterPro" id="IPR050569">
    <property type="entry name" value="TAAR"/>
</dbReference>
<keyword evidence="3 9" id="KW-0812">Transmembrane</keyword>
<evidence type="ECO:0000313" key="11">
    <source>
        <dbReference type="Proteomes" id="UP000095283"/>
    </source>
</evidence>
<dbReference type="WBParaSite" id="Hba_19950">
    <property type="protein sequence ID" value="Hba_19950"/>
    <property type="gene ID" value="Hba_19950"/>
</dbReference>
<comment type="subcellular location">
    <subcellularLocation>
        <location evidence="1">Cell membrane</location>
        <topology evidence="1">Multi-pass membrane protein</topology>
    </subcellularLocation>
</comment>
<feature type="transmembrane region" description="Helical" evidence="9">
    <location>
        <begin position="96"/>
        <end position="121"/>
    </location>
</feature>
<dbReference type="CDD" id="cd00637">
    <property type="entry name" value="7tm_classA_rhodopsin-like"/>
    <property type="match status" value="1"/>
</dbReference>
<feature type="transmembrane region" description="Helical" evidence="9">
    <location>
        <begin position="53"/>
        <end position="76"/>
    </location>
</feature>
<dbReference type="PANTHER" id="PTHR24249">
    <property type="entry name" value="HISTAMINE RECEPTOR-RELATED G-PROTEIN COUPLED RECEPTOR"/>
    <property type="match status" value="1"/>
</dbReference>
<feature type="transmembrane region" description="Helical" evidence="9">
    <location>
        <begin position="223"/>
        <end position="249"/>
    </location>
</feature>
<evidence type="ECO:0000256" key="7">
    <source>
        <dbReference type="ARBA" id="ARBA00023170"/>
    </source>
</evidence>
<keyword evidence="6 9" id="KW-0472">Membrane</keyword>
<keyword evidence="7" id="KW-0675">Receptor</keyword>